<comment type="similarity">
    <text evidence="4">Belongs to the metallo-dependent hydrolases superfamily.</text>
</comment>
<evidence type="ECO:0000256" key="1">
    <source>
        <dbReference type="ARBA" id="ARBA00022723"/>
    </source>
</evidence>
<sequence length="296" mass="32819">MGKVDLHSHYVPPFWREESILAGYGEPDGIPGISFMSQANITKSILSITSPGTHLTPGNNTHARRLSRQCNEFAADLKGRRPEEFGFWAALPLPDVEVSLVELAYALDHLDADGVAVFTNAHGLDRRNVTIFVRPTSPCIRGAHGNNPQPASPLAEFYPNPMFEFLFEGARAVTKLFLSGTVDVFPHRFTQFASSILRLPLQINSDSVKVAFARSFYFDLAGFVFPDQIYGLLRYVGARSIVYGSDYPYTPGPGIVVLAETINEHMDEAFPDPSDVEDIFAGIAKRILDRVWKEGR</sequence>
<protein>
    <recommendedName>
        <fullName evidence="7">Amidohydrolase-related domain-containing protein</fullName>
    </recommendedName>
</protein>
<evidence type="ECO:0000256" key="3">
    <source>
        <dbReference type="ARBA" id="ARBA00023239"/>
    </source>
</evidence>
<dbReference type="PANTHER" id="PTHR21240">
    <property type="entry name" value="2-AMINO-3-CARBOXYLMUCONATE-6-SEMIALDEHYDE DECARBOXYLASE"/>
    <property type="match status" value="1"/>
</dbReference>
<dbReference type="RefSeq" id="XP_070896714.1">
    <property type="nucleotide sequence ID" value="XM_071043227.1"/>
</dbReference>
<accession>A0ABR4JZS5</accession>
<reference evidence="5 6" key="1">
    <citation type="submission" date="2024-07" db="EMBL/GenBank/DDBJ databases">
        <title>Section-level genome sequencing and comparative genomics of Aspergillus sections Usti and Cavernicolus.</title>
        <authorList>
            <consortium name="Lawrence Berkeley National Laboratory"/>
            <person name="Nybo J.L."/>
            <person name="Vesth T.C."/>
            <person name="Theobald S."/>
            <person name="Frisvad J.C."/>
            <person name="Larsen T.O."/>
            <person name="Kjaerboelling I."/>
            <person name="Rothschild-Mancinelli K."/>
            <person name="Lyhne E.K."/>
            <person name="Kogle M.E."/>
            <person name="Barry K."/>
            <person name="Clum A."/>
            <person name="Na H."/>
            <person name="Ledsgaard L."/>
            <person name="Lin J."/>
            <person name="Lipzen A."/>
            <person name="Kuo A."/>
            <person name="Riley R."/>
            <person name="Mondo S."/>
            <person name="LaButti K."/>
            <person name="Haridas S."/>
            <person name="Pangalinan J."/>
            <person name="Salamov A.A."/>
            <person name="Simmons B.A."/>
            <person name="Magnuson J.K."/>
            <person name="Chen J."/>
            <person name="Drula E."/>
            <person name="Henrissat B."/>
            <person name="Wiebenga A."/>
            <person name="Lubbers R.J."/>
            <person name="Gomes A.C."/>
            <person name="Macurrencykelacurrency M.R."/>
            <person name="Stajich J."/>
            <person name="Grigoriev I.V."/>
            <person name="Mortensen U.H."/>
            <person name="De vries R.P."/>
            <person name="Baker S.E."/>
            <person name="Andersen M.R."/>
        </authorList>
    </citation>
    <scope>NUCLEOTIDE SEQUENCE [LARGE SCALE GENOMIC DNA]</scope>
    <source>
        <strain evidence="5 6">CBS 756.74</strain>
    </source>
</reference>
<dbReference type="InterPro" id="IPR032466">
    <property type="entry name" value="Metal_Hydrolase"/>
</dbReference>
<dbReference type="InterPro" id="IPR032465">
    <property type="entry name" value="ACMSD"/>
</dbReference>
<evidence type="ECO:0008006" key="7">
    <source>
        <dbReference type="Google" id="ProtNLM"/>
    </source>
</evidence>
<evidence type="ECO:0000313" key="6">
    <source>
        <dbReference type="Proteomes" id="UP001610444"/>
    </source>
</evidence>
<keyword evidence="1" id="KW-0479">Metal-binding</keyword>
<dbReference type="SUPFAM" id="SSF51556">
    <property type="entry name" value="Metallo-dependent hydrolases"/>
    <property type="match status" value="1"/>
</dbReference>
<keyword evidence="6" id="KW-1185">Reference proteome</keyword>
<organism evidence="5 6">
    <name type="scientific">Aspergillus pseudodeflectus</name>
    <dbReference type="NCBI Taxonomy" id="176178"/>
    <lineage>
        <taxon>Eukaryota</taxon>
        <taxon>Fungi</taxon>
        <taxon>Dikarya</taxon>
        <taxon>Ascomycota</taxon>
        <taxon>Pezizomycotina</taxon>
        <taxon>Eurotiomycetes</taxon>
        <taxon>Eurotiomycetidae</taxon>
        <taxon>Eurotiales</taxon>
        <taxon>Aspergillaceae</taxon>
        <taxon>Aspergillus</taxon>
        <taxon>Aspergillus subgen. Nidulantes</taxon>
    </lineage>
</organism>
<gene>
    <name evidence="5" type="ORF">BJX68DRAFT_256760</name>
</gene>
<keyword evidence="2" id="KW-0862">Zinc</keyword>
<keyword evidence="4" id="KW-0210">Decarboxylase</keyword>
<dbReference type="Gene3D" id="3.20.20.140">
    <property type="entry name" value="Metal-dependent hydrolases"/>
    <property type="match status" value="1"/>
</dbReference>
<dbReference type="Proteomes" id="UP001610444">
    <property type="component" value="Unassembled WGS sequence"/>
</dbReference>
<dbReference type="EMBL" id="JBFXLR010000036">
    <property type="protein sequence ID" value="KAL2845580.1"/>
    <property type="molecule type" value="Genomic_DNA"/>
</dbReference>
<keyword evidence="3 4" id="KW-0456">Lyase</keyword>
<evidence type="ECO:0000313" key="5">
    <source>
        <dbReference type="EMBL" id="KAL2845580.1"/>
    </source>
</evidence>
<proteinExistence type="inferred from homology"/>
<dbReference type="GeneID" id="98158391"/>
<dbReference type="PANTHER" id="PTHR21240:SF29">
    <property type="entry name" value="AMIDOHYDROLASE-RELATED DOMAIN-CONTAINING PROTEIN"/>
    <property type="match status" value="1"/>
</dbReference>
<evidence type="ECO:0000256" key="4">
    <source>
        <dbReference type="RuleBase" id="RU366045"/>
    </source>
</evidence>
<comment type="caution">
    <text evidence="5">The sequence shown here is derived from an EMBL/GenBank/DDBJ whole genome shotgun (WGS) entry which is preliminary data.</text>
</comment>
<name>A0ABR4JZS5_9EURO</name>
<evidence type="ECO:0000256" key="2">
    <source>
        <dbReference type="ARBA" id="ARBA00022833"/>
    </source>
</evidence>